<dbReference type="AlphaFoldDB" id="A0A6J6E303"/>
<feature type="transmembrane region" description="Helical" evidence="5">
    <location>
        <begin position="119"/>
        <end position="147"/>
    </location>
</feature>
<feature type="transmembrane region" description="Helical" evidence="5">
    <location>
        <begin position="167"/>
        <end position="191"/>
    </location>
</feature>
<dbReference type="PRINTS" id="PR01840">
    <property type="entry name" value="TATCFAMILY"/>
</dbReference>
<evidence type="ECO:0000256" key="1">
    <source>
        <dbReference type="ARBA" id="ARBA00004141"/>
    </source>
</evidence>
<accession>A0A6J6E303</accession>
<evidence type="ECO:0000256" key="3">
    <source>
        <dbReference type="ARBA" id="ARBA00022989"/>
    </source>
</evidence>
<dbReference type="Pfam" id="PF00902">
    <property type="entry name" value="TatC"/>
    <property type="match status" value="1"/>
</dbReference>
<keyword evidence="4 5" id="KW-0472">Membrane</keyword>
<dbReference type="PANTHER" id="PTHR30371:SF0">
    <property type="entry name" value="SEC-INDEPENDENT PROTEIN TRANSLOCASE PROTEIN TATC, CHLOROPLASTIC-RELATED"/>
    <property type="match status" value="1"/>
</dbReference>
<reference evidence="6" key="1">
    <citation type="submission" date="2020-05" db="EMBL/GenBank/DDBJ databases">
        <authorList>
            <person name="Chiriac C."/>
            <person name="Salcher M."/>
            <person name="Ghai R."/>
            <person name="Kavagutti S V."/>
        </authorList>
    </citation>
    <scope>NUCLEOTIDE SEQUENCE</scope>
</reference>
<dbReference type="GO" id="GO:0009977">
    <property type="term" value="F:proton motive force dependent protein transmembrane transporter activity"/>
    <property type="evidence" value="ECO:0007669"/>
    <property type="project" value="TreeGrafter"/>
</dbReference>
<dbReference type="GO" id="GO:0065002">
    <property type="term" value="P:intracellular protein transmembrane transport"/>
    <property type="evidence" value="ECO:0007669"/>
    <property type="project" value="TreeGrafter"/>
</dbReference>
<organism evidence="6">
    <name type="scientific">freshwater metagenome</name>
    <dbReference type="NCBI Taxonomy" id="449393"/>
    <lineage>
        <taxon>unclassified sequences</taxon>
        <taxon>metagenomes</taxon>
        <taxon>ecological metagenomes</taxon>
    </lineage>
</organism>
<evidence type="ECO:0000256" key="5">
    <source>
        <dbReference type="SAM" id="Phobius"/>
    </source>
</evidence>
<sequence length="277" mass="30973">MPATKVQRFKEMSLIEHLRELRSRLFKASVAIVIGTVAAWGFYPQIFDILSQPVNVIVEQAQSNGRDVRLVLGGVADAFVLQIKVSVVTSMLVTSPIWIYQLWRFITPGLYRKEKLRAYLFASVATPLFVSGAVLAYIFLPIGLQLLFGFTPLGVGNYVPVDRYLSFFLRMVLVFGISFLTPLFIVMLNIFDMLEAKAITSRWRLVVLITFAFSAIATPTGDPVNMTLLAAPVLLLISVATFIAWLNDKRRARKRKDDEILGLSDDEASPEPKPSAE</sequence>
<evidence type="ECO:0000256" key="2">
    <source>
        <dbReference type="ARBA" id="ARBA00022692"/>
    </source>
</evidence>
<dbReference type="HAMAP" id="MF_00902">
    <property type="entry name" value="TatC"/>
    <property type="match status" value="1"/>
</dbReference>
<dbReference type="GO" id="GO:0043953">
    <property type="term" value="P:protein transport by the Tat complex"/>
    <property type="evidence" value="ECO:0007669"/>
    <property type="project" value="TreeGrafter"/>
</dbReference>
<dbReference type="NCBIfam" id="TIGR00945">
    <property type="entry name" value="tatC"/>
    <property type="match status" value="1"/>
</dbReference>
<dbReference type="GO" id="GO:0033281">
    <property type="term" value="C:TAT protein transport complex"/>
    <property type="evidence" value="ECO:0007669"/>
    <property type="project" value="TreeGrafter"/>
</dbReference>
<dbReference type="InterPro" id="IPR002033">
    <property type="entry name" value="TatC"/>
</dbReference>
<protein>
    <submittedName>
        <fullName evidence="6">Unannotated protein</fullName>
    </submittedName>
</protein>
<feature type="transmembrane region" description="Helical" evidence="5">
    <location>
        <begin position="226"/>
        <end position="246"/>
    </location>
</feature>
<comment type="subcellular location">
    <subcellularLocation>
        <location evidence="1">Membrane</location>
        <topology evidence="1">Multi-pass membrane protein</topology>
    </subcellularLocation>
</comment>
<proteinExistence type="inferred from homology"/>
<dbReference type="EMBL" id="CAEZTU010000006">
    <property type="protein sequence ID" value="CAB4570930.1"/>
    <property type="molecule type" value="Genomic_DNA"/>
</dbReference>
<gene>
    <name evidence="6" type="ORF">UFOPK1740_00229</name>
</gene>
<keyword evidence="3 5" id="KW-1133">Transmembrane helix</keyword>
<evidence type="ECO:0000256" key="4">
    <source>
        <dbReference type="ARBA" id="ARBA00023136"/>
    </source>
</evidence>
<evidence type="ECO:0000313" key="6">
    <source>
        <dbReference type="EMBL" id="CAB4570930.1"/>
    </source>
</evidence>
<feature type="transmembrane region" description="Helical" evidence="5">
    <location>
        <begin position="25"/>
        <end position="43"/>
    </location>
</feature>
<feature type="transmembrane region" description="Helical" evidence="5">
    <location>
        <begin position="79"/>
        <end position="99"/>
    </location>
</feature>
<keyword evidence="2 5" id="KW-0812">Transmembrane</keyword>
<dbReference type="PANTHER" id="PTHR30371">
    <property type="entry name" value="SEC-INDEPENDENT PROTEIN TRANSLOCASE PROTEIN TATC"/>
    <property type="match status" value="1"/>
</dbReference>
<name>A0A6J6E303_9ZZZZ</name>
<feature type="transmembrane region" description="Helical" evidence="5">
    <location>
        <begin position="203"/>
        <end position="220"/>
    </location>
</feature>